<dbReference type="PANTHER" id="PTHR35040:SF9">
    <property type="entry name" value="4-LIKE CELL SURFACE PROTEIN, PUTATIVE (AFU_ORTHOLOGUE AFUA_4G14080)-RELATED"/>
    <property type="match status" value="1"/>
</dbReference>
<dbReference type="AlphaFoldDB" id="A0A6A5WFJ6"/>
<dbReference type="Proteomes" id="UP000799779">
    <property type="component" value="Unassembled WGS sequence"/>
</dbReference>
<evidence type="ECO:0000313" key="3">
    <source>
        <dbReference type="EMBL" id="KAF1999704.1"/>
    </source>
</evidence>
<sequence length="310" mass="33846">MTIPSHFQDWTSSSSARSARGKISPAPTRPFWKRPWIIAIAAAALIVVIVVIAVPLAILLPKSKKHHSTVLLPLYIYPKTDSSWEPLHKAAEAHPSLKFLVVVNPNSGPGTSDGVDAQYHAALLKLSTFSNIQMVGYVRTGYGTRNLSAVLSDVSIYGGWSDKNSSLAMHGIFFDESPHQFTEEIAAYMRTATKAVKASAGLQGPKTVIRNPGVVPNAGYADDNTDISVVFEQSYTEFQTLRKDLATLSEGRAHYSYVLHTAPVMGKDELRDLVSDMSAQAKFVFVTSNANNYYESFGTDWDSFTDVVAA</sequence>
<evidence type="ECO:0000313" key="4">
    <source>
        <dbReference type="Proteomes" id="UP000799779"/>
    </source>
</evidence>
<protein>
    <recommendedName>
        <fullName evidence="5">Spherulin 4-like cell surface protein</fullName>
    </recommendedName>
</protein>
<name>A0A6A5WFJ6_9PLEO</name>
<accession>A0A6A5WFJ6</accession>
<dbReference type="Pfam" id="PF12138">
    <property type="entry name" value="Spherulin4"/>
    <property type="match status" value="1"/>
</dbReference>
<dbReference type="OrthoDB" id="5342184at2759"/>
<keyword evidence="4" id="KW-1185">Reference proteome</keyword>
<evidence type="ECO:0000256" key="1">
    <source>
        <dbReference type="SAM" id="MobiDB-lite"/>
    </source>
</evidence>
<keyword evidence="2" id="KW-0472">Membrane</keyword>
<dbReference type="PANTHER" id="PTHR35040">
    <property type="match status" value="1"/>
</dbReference>
<keyword evidence="2" id="KW-1133">Transmembrane helix</keyword>
<proteinExistence type="predicted"/>
<evidence type="ECO:0000256" key="2">
    <source>
        <dbReference type="SAM" id="Phobius"/>
    </source>
</evidence>
<feature type="compositionally biased region" description="Polar residues" evidence="1">
    <location>
        <begin position="8"/>
        <end position="17"/>
    </location>
</feature>
<dbReference type="EMBL" id="ML977593">
    <property type="protein sequence ID" value="KAF1999704.1"/>
    <property type="molecule type" value="Genomic_DNA"/>
</dbReference>
<feature type="region of interest" description="Disordered" evidence="1">
    <location>
        <begin position="1"/>
        <end position="24"/>
    </location>
</feature>
<feature type="transmembrane region" description="Helical" evidence="2">
    <location>
        <begin position="36"/>
        <end position="60"/>
    </location>
</feature>
<evidence type="ECO:0008006" key="5">
    <source>
        <dbReference type="Google" id="ProtNLM"/>
    </source>
</evidence>
<organism evidence="3 4">
    <name type="scientific">Amniculicola lignicola CBS 123094</name>
    <dbReference type="NCBI Taxonomy" id="1392246"/>
    <lineage>
        <taxon>Eukaryota</taxon>
        <taxon>Fungi</taxon>
        <taxon>Dikarya</taxon>
        <taxon>Ascomycota</taxon>
        <taxon>Pezizomycotina</taxon>
        <taxon>Dothideomycetes</taxon>
        <taxon>Pleosporomycetidae</taxon>
        <taxon>Pleosporales</taxon>
        <taxon>Amniculicolaceae</taxon>
        <taxon>Amniculicola</taxon>
    </lineage>
</organism>
<gene>
    <name evidence="3" type="ORF">P154DRAFT_554565</name>
</gene>
<reference evidence="3" key="1">
    <citation type="journal article" date="2020" name="Stud. Mycol.">
        <title>101 Dothideomycetes genomes: a test case for predicting lifestyles and emergence of pathogens.</title>
        <authorList>
            <person name="Haridas S."/>
            <person name="Albert R."/>
            <person name="Binder M."/>
            <person name="Bloem J."/>
            <person name="Labutti K."/>
            <person name="Salamov A."/>
            <person name="Andreopoulos B."/>
            <person name="Baker S."/>
            <person name="Barry K."/>
            <person name="Bills G."/>
            <person name="Bluhm B."/>
            <person name="Cannon C."/>
            <person name="Castanera R."/>
            <person name="Culley D."/>
            <person name="Daum C."/>
            <person name="Ezra D."/>
            <person name="Gonzalez J."/>
            <person name="Henrissat B."/>
            <person name="Kuo A."/>
            <person name="Liang C."/>
            <person name="Lipzen A."/>
            <person name="Lutzoni F."/>
            <person name="Magnuson J."/>
            <person name="Mondo S."/>
            <person name="Nolan M."/>
            <person name="Ohm R."/>
            <person name="Pangilinan J."/>
            <person name="Park H.-J."/>
            <person name="Ramirez L."/>
            <person name="Alfaro M."/>
            <person name="Sun H."/>
            <person name="Tritt A."/>
            <person name="Yoshinaga Y."/>
            <person name="Zwiers L.-H."/>
            <person name="Turgeon B."/>
            <person name="Goodwin S."/>
            <person name="Spatafora J."/>
            <person name="Crous P."/>
            <person name="Grigoriev I."/>
        </authorList>
    </citation>
    <scope>NUCLEOTIDE SEQUENCE</scope>
    <source>
        <strain evidence="3">CBS 123094</strain>
    </source>
</reference>
<dbReference type="InterPro" id="IPR021986">
    <property type="entry name" value="Spherulin4"/>
</dbReference>
<keyword evidence="2" id="KW-0812">Transmembrane</keyword>